<evidence type="ECO:0000256" key="1">
    <source>
        <dbReference type="ARBA" id="ARBA00004141"/>
    </source>
</evidence>
<evidence type="ECO:0000313" key="8">
    <source>
        <dbReference type="Proteomes" id="UP000277437"/>
    </source>
</evidence>
<feature type="transmembrane region" description="Helical" evidence="5">
    <location>
        <begin position="185"/>
        <end position="204"/>
    </location>
</feature>
<gene>
    <name evidence="7" type="ORF">NCTC7357_00238</name>
</gene>
<feature type="transmembrane region" description="Helical" evidence="5">
    <location>
        <begin position="405"/>
        <end position="425"/>
    </location>
</feature>
<dbReference type="GO" id="GO:0016020">
    <property type="term" value="C:membrane"/>
    <property type="evidence" value="ECO:0007669"/>
    <property type="project" value="UniProtKB-SubCell"/>
</dbReference>
<feature type="transmembrane region" description="Helical" evidence="5">
    <location>
        <begin position="154"/>
        <end position="173"/>
    </location>
</feature>
<keyword evidence="2 5" id="KW-0812">Transmembrane</keyword>
<feature type="transmembrane region" description="Helical" evidence="5">
    <location>
        <begin position="121"/>
        <end position="142"/>
    </location>
</feature>
<feature type="domain" description="O-antigen ligase-related" evidence="6">
    <location>
        <begin position="220"/>
        <end position="377"/>
    </location>
</feature>
<proteinExistence type="predicted"/>
<name>A0AAX3FML6_9PSED</name>
<evidence type="ECO:0000256" key="3">
    <source>
        <dbReference type="ARBA" id="ARBA00022989"/>
    </source>
</evidence>
<evidence type="ECO:0000259" key="6">
    <source>
        <dbReference type="Pfam" id="PF04932"/>
    </source>
</evidence>
<dbReference type="EMBL" id="LR134334">
    <property type="protein sequence ID" value="VEF72004.1"/>
    <property type="molecule type" value="Genomic_DNA"/>
</dbReference>
<evidence type="ECO:0000256" key="2">
    <source>
        <dbReference type="ARBA" id="ARBA00022692"/>
    </source>
</evidence>
<reference evidence="7 8" key="1">
    <citation type="submission" date="2018-12" db="EMBL/GenBank/DDBJ databases">
        <authorList>
            <consortium name="Pathogen Informatics"/>
        </authorList>
    </citation>
    <scope>NUCLEOTIDE SEQUENCE [LARGE SCALE GENOMIC DNA]</scope>
    <source>
        <strain evidence="7 8">NCTC7357</strain>
    </source>
</reference>
<keyword evidence="3 5" id="KW-1133">Transmembrane helix</keyword>
<evidence type="ECO:0000256" key="4">
    <source>
        <dbReference type="ARBA" id="ARBA00023136"/>
    </source>
</evidence>
<feature type="transmembrane region" description="Helical" evidence="5">
    <location>
        <begin position="211"/>
        <end position="227"/>
    </location>
</feature>
<sequence>MIASLSLGALLGLACLLLLASPWPYLAPLVVVGMFGLALLYRRTGWGLLGICALVPFEGLFKDSSFSAAKLLGASLILILLFKLLMRQIGETRLRSNLWRALLPFLLCLLLSLMYSENLGVSLGSLRELAVGLVLFFVTLLIGREVNLLMLCRLLALSVAATCVIALFSAKYQVGGRAIGLLQDANYFALLIAMAVPPAILLALRERHWPLRLFWAGVTLTLMAGMTKTDSRSGLLVVLFTIAIGAWHYRHRLQRLRPKHLGFVMFAVAIVVPLGIAALPADYVARIQSLSLLKSGSHSADTSLGRRTSYLVVGGQMIRENPLLGSGLGTFPIHYAQTGFASGFSENMNEPDLYRRAHNTYLELFSELGIPGGLSFVALLLMGLRNFERARIAWLHKGQQDQADIATHLGLSLLALAVFLLFLSAPNHKYLWIFLALSSVLRRQAEAPQSHPYKEARS</sequence>
<accession>A0AAX3FML6</accession>
<evidence type="ECO:0000256" key="5">
    <source>
        <dbReference type="SAM" id="Phobius"/>
    </source>
</evidence>
<dbReference type="InterPro" id="IPR007016">
    <property type="entry name" value="O-antigen_ligase-rel_domated"/>
</dbReference>
<feature type="transmembrane region" description="Helical" evidence="5">
    <location>
        <begin position="364"/>
        <end position="384"/>
    </location>
</feature>
<dbReference type="InterPro" id="IPR051533">
    <property type="entry name" value="WaaL-like"/>
</dbReference>
<dbReference type="Pfam" id="PF04932">
    <property type="entry name" value="Wzy_C"/>
    <property type="match status" value="1"/>
</dbReference>
<dbReference type="AlphaFoldDB" id="A0AAX3FML6"/>
<dbReference type="Proteomes" id="UP000277437">
    <property type="component" value="Chromosome"/>
</dbReference>
<keyword evidence="4 5" id="KW-0472">Membrane</keyword>
<protein>
    <submittedName>
        <fullName evidence="7">O-antigen polymerase family protein</fullName>
    </submittedName>
</protein>
<feature type="transmembrane region" description="Helical" evidence="5">
    <location>
        <begin position="261"/>
        <end position="281"/>
    </location>
</feature>
<feature type="transmembrane region" description="Helical" evidence="5">
    <location>
        <begin position="233"/>
        <end position="249"/>
    </location>
</feature>
<dbReference type="PANTHER" id="PTHR37422">
    <property type="entry name" value="TEICHURONIC ACID BIOSYNTHESIS PROTEIN TUAE"/>
    <property type="match status" value="1"/>
</dbReference>
<dbReference type="PANTHER" id="PTHR37422:SF13">
    <property type="entry name" value="LIPOPOLYSACCHARIDE BIOSYNTHESIS PROTEIN PA4999-RELATED"/>
    <property type="match status" value="1"/>
</dbReference>
<comment type="subcellular location">
    <subcellularLocation>
        <location evidence="1">Membrane</location>
        <topology evidence="1">Multi-pass membrane protein</topology>
    </subcellularLocation>
</comment>
<feature type="transmembrane region" description="Helical" evidence="5">
    <location>
        <begin position="98"/>
        <end position="115"/>
    </location>
</feature>
<evidence type="ECO:0000313" key="7">
    <source>
        <dbReference type="EMBL" id="VEF72004.1"/>
    </source>
</evidence>
<feature type="transmembrane region" description="Helical" evidence="5">
    <location>
        <begin position="66"/>
        <end position="86"/>
    </location>
</feature>
<dbReference type="RefSeq" id="WP_063430626.1">
    <property type="nucleotide sequence ID" value="NZ_CP054865.1"/>
</dbReference>
<organism evidence="7 8">
    <name type="scientific">Pseudomonas chlororaphis</name>
    <dbReference type="NCBI Taxonomy" id="587753"/>
    <lineage>
        <taxon>Bacteria</taxon>
        <taxon>Pseudomonadati</taxon>
        <taxon>Pseudomonadota</taxon>
        <taxon>Gammaproteobacteria</taxon>
        <taxon>Pseudomonadales</taxon>
        <taxon>Pseudomonadaceae</taxon>
        <taxon>Pseudomonas</taxon>
    </lineage>
</organism>